<protein>
    <submittedName>
        <fullName evidence="8">LysE family translocator</fullName>
    </submittedName>
    <submittedName>
        <fullName evidence="9">Threonine/homoserine/homoserine lactone efflux protein</fullName>
    </submittedName>
</protein>
<dbReference type="RefSeq" id="WP_123352286.1">
    <property type="nucleotide sequence ID" value="NZ_CP027432.2"/>
</dbReference>
<keyword evidence="6 7" id="KW-0472">Membrane</keyword>
<dbReference type="EMBL" id="CP027432">
    <property type="protein sequence ID" value="QCI27921.1"/>
    <property type="molecule type" value="Genomic_DNA"/>
</dbReference>
<keyword evidence="11" id="KW-1185">Reference proteome</keyword>
<evidence type="ECO:0000256" key="1">
    <source>
        <dbReference type="ARBA" id="ARBA00004651"/>
    </source>
</evidence>
<dbReference type="PIRSF" id="PIRSF006324">
    <property type="entry name" value="LeuE"/>
    <property type="match status" value="1"/>
</dbReference>
<evidence type="ECO:0000256" key="2">
    <source>
        <dbReference type="ARBA" id="ARBA00007928"/>
    </source>
</evidence>
<evidence type="ECO:0000256" key="3">
    <source>
        <dbReference type="ARBA" id="ARBA00022475"/>
    </source>
</evidence>
<keyword evidence="3" id="KW-1003">Cell membrane</keyword>
<comment type="similarity">
    <text evidence="2">Belongs to the Rht family.</text>
</comment>
<organism evidence="9 10">
    <name type="scientific">Caminibacter pacificus</name>
    <dbReference type="NCBI Taxonomy" id="1424653"/>
    <lineage>
        <taxon>Bacteria</taxon>
        <taxon>Pseudomonadati</taxon>
        <taxon>Campylobacterota</taxon>
        <taxon>Epsilonproteobacteria</taxon>
        <taxon>Nautiliales</taxon>
        <taxon>Nautiliaceae</taxon>
        <taxon>Caminibacter</taxon>
    </lineage>
</organism>
<evidence type="ECO:0000313" key="9">
    <source>
        <dbReference type="EMBL" id="ROR39901.1"/>
    </source>
</evidence>
<dbReference type="Proteomes" id="UP000298805">
    <property type="component" value="Chromosome"/>
</dbReference>
<proteinExistence type="inferred from homology"/>
<dbReference type="EMBL" id="RJVK01000002">
    <property type="protein sequence ID" value="ROR39901.1"/>
    <property type="molecule type" value="Genomic_DNA"/>
</dbReference>
<evidence type="ECO:0000256" key="5">
    <source>
        <dbReference type="ARBA" id="ARBA00022989"/>
    </source>
</evidence>
<feature type="transmembrane region" description="Helical" evidence="7">
    <location>
        <begin position="188"/>
        <end position="207"/>
    </location>
</feature>
<evidence type="ECO:0000313" key="8">
    <source>
        <dbReference type="EMBL" id="QCI27921.1"/>
    </source>
</evidence>
<comment type="subcellular location">
    <subcellularLocation>
        <location evidence="1">Cell membrane</location>
        <topology evidence="1">Multi-pass membrane protein</topology>
    </subcellularLocation>
</comment>
<dbReference type="Pfam" id="PF01810">
    <property type="entry name" value="LysE"/>
    <property type="match status" value="1"/>
</dbReference>
<accession>A0AAJ4RCI8</accession>
<gene>
    <name evidence="8" type="ORF">C6V80_02740</name>
    <name evidence="9" type="ORF">EDC58_0880</name>
</gene>
<evidence type="ECO:0000256" key="4">
    <source>
        <dbReference type="ARBA" id="ARBA00022692"/>
    </source>
</evidence>
<keyword evidence="5 7" id="KW-1133">Transmembrane helix</keyword>
<keyword evidence="4 7" id="KW-0812">Transmembrane</keyword>
<dbReference type="PANTHER" id="PTHR30086">
    <property type="entry name" value="ARGININE EXPORTER PROTEIN ARGO"/>
    <property type="match status" value="1"/>
</dbReference>
<evidence type="ECO:0000256" key="6">
    <source>
        <dbReference type="ARBA" id="ARBA00023136"/>
    </source>
</evidence>
<name>A0AAJ4RCI8_9BACT</name>
<dbReference type="PANTHER" id="PTHR30086:SF14">
    <property type="entry name" value="HOMOSERINE_HOMOSERINE LACTONE EFFLUX PROTEIN"/>
    <property type="match status" value="1"/>
</dbReference>
<dbReference type="Proteomes" id="UP000272781">
    <property type="component" value="Unassembled WGS sequence"/>
</dbReference>
<evidence type="ECO:0000256" key="7">
    <source>
        <dbReference type="SAM" id="Phobius"/>
    </source>
</evidence>
<dbReference type="GO" id="GO:0005886">
    <property type="term" value="C:plasma membrane"/>
    <property type="evidence" value="ECO:0007669"/>
    <property type="project" value="UniProtKB-SubCell"/>
</dbReference>
<evidence type="ECO:0000313" key="11">
    <source>
        <dbReference type="Proteomes" id="UP000298805"/>
    </source>
</evidence>
<reference evidence="9 10" key="2">
    <citation type="submission" date="2018-11" db="EMBL/GenBank/DDBJ databases">
        <title>Genomic Encyclopedia of Type Strains, Phase IV (KMG-IV): sequencing the most valuable type-strain genomes for metagenomic binning, comparative biology and taxonomic classification.</title>
        <authorList>
            <person name="Goeker M."/>
        </authorList>
    </citation>
    <scope>NUCLEOTIDE SEQUENCE [LARGE SCALE GENOMIC DNA]</scope>
    <source>
        <strain evidence="9 10">DSM 27783</strain>
    </source>
</reference>
<dbReference type="InterPro" id="IPR001123">
    <property type="entry name" value="LeuE-type"/>
</dbReference>
<sequence length="209" mass="23711">MDLHNYLGYLIISILTITSPGAAILLAINNSMKYDLRAVVFSSLGNILGLFLLSLVAMFGVGVLIKTSDMFFWILKIIGAIYLIYLGVKHMISGHKEFHLSQTNEHIRNYNPKKVFIKGFLVAATNPKPILFFTAIFPLFLSTNHPVVLQFFIMTFTFMVISFVSLMTYGLISKHAKAWFFDEKSLEWFYKISGAVFVLMGIGMLFIKK</sequence>
<feature type="transmembrane region" description="Helical" evidence="7">
    <location>
        <begin position="71"/>
        <end position="88"/>
    </location>
</feature>
<dbReference type="GO" id="GO:0042970">
    <property type="term" value="F:homoserine transmembrane transporter activity"/>
    <property type="evidence" value="ECO:0007669"/>
    <property type="project" value="TreeGrafter"/>
</dbReference>
<feature type="transmembrane region" description="Helical" evidence="7">
    <location>
        <begin position="115"/>
        <end position="141"/>
    </location>
</feature>
<evidence type="ECO:0000313" key="10">
    <source>
        <dbReference type="Proteomes" id="UP000272781"/>
    </source>
</evidence>
<reference evidence="11" key="1">
    <citation type="submission" date="2018-03" db="EMBL/GenBank/DDBJ databases">
        <title>A comparative analysis of the Nautiliaceae.</title>
        <authorList>
            <person name="Grosche A."/>
            <person name="Smedile F."/>
            <person name="Vetriani C."/>
        </authorList>
    </citation>
    <scope>NUCLEOTIDE SEQUENCE [LARGE SCALE GENOMIC DNA]</scope>
    <source>
        <strain evidence="11">TB6</strain>
    </source>
</reference>
<feature type="transmembrane region" description="Helical" evidence="7">
    <location>
        <begin position="147"/>
        <end position="167"/>
    </location>
</feature>
<feature type="transmembrane region" description="Helical" evidence="7">
    <location>
        <begin position="40"/>
        <end position="65"/>
    </location>
</feature>
<dbReference type="AlphaFoldDB" id="A0AAJ4RCI8"/>
<reference evidence="8" key="3">
    <citation type="submission" date="2019-06" db="EMBL/GenBank/DDBJ databases">
        <title>A comparative analysis of the Nautiliaceae.</title>
        <authorList>
            <person name="Grosche A."/>
            <person name="Smedile F."/>
            <person name="Vetriani C."/>
        </authorList>
    </citation>
    <scope>NUCLEOTIDE SEQUENCE</scope>
    <source>
        <strain evidence="8">TB6</strain>
    </source>
</reference>
<feature type="transmembrane region" description="Helical" evidence="7">
    <location>
        <begin position="6"/>
        <end position="28"/>
    </location>
</feature>